<dbReference type="EMBL" id="BMCI01000011">
    <property type="protein sequence ID" value="GGC72889.1"/>
    <property type="molecule type" value="Genomic_DNA"/>
</dbReference>
<accession>A0A830EBM8</accession>
<reference evidence="1" key="1">
    <citation type="journal article" date="2014" name="Int. J. Syst. Evol. Microbiol.">
        <title>Complete genome sequence of Corynebacterium casei LMG S-19264T (=DSM 44701T), isolated from a smear-ripened cheese.</title>
        <authorList>
            <consortium name="US DOE Joint Genome Institute (JGI-PGF)"/>
            <person name="Walter F."/>
            <person name="Albersmeier A."/>
            <person name="Kalinowski J."/>
            <person name="Ruckert C."/>
        </authorList>
    </citation>
    <scope>NUCLEOTIDE SEQUENCE</scope>
    <source>
        <strain evidence="1">CCM 7217</strain>
    </source>
</reference>
<name>A0A830EBM8_9EURY</name>
<evidence type="ECO:0000313" key="1">
    <source>
        <dbReference type="EMBL" id="GGC72889.1"/>
    </source>
</evidence>
<evidence type="ECO:0000313" key="2">
    <source>
        <dbReference type="Proteomes" id="UP000646833"/>
    </source>
</evidence>
<reference evidence="1" key="2">
    <citation type="submission" date="2020-09" db="EMBL/GenBank/DDBJ databases">
        <authorList>
            <person name="Sun Q."/>
            <person name="Sedlacek I."/>
        </authorList>
    </citation>
    <scope>NUCLEOTIDE SEQUENCE</scope>
    <source>
        <strain evidence="1">CCM 7217</strain>
    </source>
</reference>
<dbReference type="RefSeq" id="WP_007273952.1">
    <property type="nucleotide sequence ID" value="NZ_BMCI01000011.1"/>
</dbReference>
<protein>
    <submittedName>
        <fullName evidence="1">Uncharacterized protein</fullName>
    </submittedName>
</protein>
<gene>
    <name evidence="1" type="ORF">GCM10007209_38550</name>
</gene>
<organism evidence="1 2">
    <name type="scientific">Haloferax sulfurifontis</name>
    <dbReference type="NCBI Taxonomy" id="255616"/>
    <lineage>
        <taxon>Archaea</taxon>
        <taxon>Methanobacteriati</taxon>
        <taxon>Methanobacteriota</taxon>
        <taxon>Stenosarchaea group</taxon>
        <taxon>Halobacteria</taxon>
        <taxon>Halobacteriales</taxon>
        <taxon>Haloferacaceae</taxon>
        <taxon>Haloferax</taxon>
    </lineage>
</organism>
<dbReference type="InterPro" id="IPR041025">
    <property type="entry name" value="HNH_repeat"/>
</dbReference>
<dbReference type="Pfam" id="PF18780">
    <property type="entry name" value="HNH_repeat"/>
    <property type="match status" value="3"/>
</dbReference>
<proteinExistence type="predicted"/>
<sequence>MKYTDEDLIRALQNLAETLGSKPTAAENQAHPATPSTQTYTRRFGSWNEALEAAGFRAGPLTEDDLTEMIRDLADDLDRVPTVGDVNDAEDLPHVWTFQDRFGTWNEAVRAAGFDANPGSNIDAPDDDDLLEALADLTRELGRVPTRDEMDERGRYGTTVYQRRFGGWKSALRELGLSRDSQLADFDRRTLIEELREFANYGGRGPTASVKIRDMRHRGPHSYNVYNS</sequence>
<comment type="caution">
    <text evidence="1">The sequence shown here is derived from an EMBL/GenBank/DDBJ whole genome shotgun (WGS) entry which is preliminary data.</text>
</comment>
<dbReference type="Proteomes" id="UP000646833">
    <property type="component" value="Unassembled WGS sequence"/>
</dbReference>
<dbReference type="AlphaFoldDB" id="A0A830EBM8"/>